<feature type="transmembrane region" description="Helical" evidence="1">
    <location>
        <begin position="23"/>
        <end position="44"/>
    </location>
</feature>
<dbReference type="EMBL" id="CAJVCH010533617">
    <property type="protein sequence ID" value="CAG7824679.1"/>
    <property type="molecule type" value="Genomic_DNA"/>
</dbReference>
<keyword evidence="1" id="KW-0812">Transmembrane</keyword>
<name>A0A8J2KWE9_9HEXA</name>
<dbReference type="AlphaFoldDB" id="A0A8J2KWE9"/>
<reference evidence="2" key="1">
    <citation type="submission" date="2021-06" db="EMBL/GenBank/DDBJ databases">
        <authorList>
            <person name="Hodson N. C."/>
            <person name="Mongue J. A."/>
            <person name="Jaron S. K."/>
        </authorList>
    </citation>
    <scope>NUCLEOTIDE SEQUENCE</scope>
</reference>
<sequence length="98" mass="11073">MVTSDQAKSLKQDRDPQSWAPSVQFSIFALQFTTLMLTIYGLLVPSGDAKGKRKHEQGVATDIASLYSRSDNERLPVNEFRILPNLISTNYHSRKAFK</sequence>
<keyword evidence="1" id="KW-1133">Transmembrane helix</keyword>
<evidence type="ECO:0000313" key="3">
    <source>
        <dbReference type="Proteomes" id="UP000708208"/>
    </source>
</evidence>
<keyword evidence="1" id="KW-0472">Membrane</keyword>
<accession>A0A8J2KWE9</accession>
<comment type="caution">
    <text evidence="2">The sequence shown here is derived from an EMBL/GenBank/DDBJ whole genome shotgun (WGS) entry which is preliminary data.</text>
</comment>
<protein>
    <submittedName>
        <fullName evidence="2">Uncharacterized protein</fullName>
    </submittedName>
</protein>
<gene>
    <name evidence="2" type="ORF">AFUS01_LOCUS34824</name>
</gene>
<evidence type="ECO:0000313" key="2">
    <source>
        <dbReference type="EMBL" id="CAG7824679.1"/>
    </source>
</evidence>
<organism evidence="2 3">
    <name type="scientific">Allacma fusca</name>
    <dbReference type="NCBI Taxonomy" id="39272"/>
    <lineage>
        <taxon>Eukaryota</taxon>
        <taxon>Metazoa</taxon>
        <taxon>Ecdysozoa</taxon>
        <taxon>Arthropoda</taxon>
        <taxon>Hexapoda</taxon>
        <taxon>Collembola</taxon>
        <taxon>Symphypleona</taxon>
        <taxon>Sminthuridae</taxon>
        <taxon>Allacma</taxon>
    </lineage>
</organism>
<evidence type="ECO:0000256" key="1">
    <source>
        <dbReference type="SAM" id="Phobius"/>
    </source>
</evidence>
<proteinExistence type="predicted"/>
<keyword evidence="3" id="KW-1185">Reference proteome</keyword>
<dbReference type="Proteomes" id="UP000708208">
    <property type="component" value="Unassembled WGS sequence"/>
</dbReference>